<dbReference type="PANTHER" id="PTHR42866:SF1">
    <property type="entry name" value="SPORE COAT POLYSACCHARIDE BIOSYNTHESIS PROTEIN SPSF"/>
    <property type="match status" value="1"/>
</dbReference>
<dbReference type="RefSeq" id="WP_135601894.1">
    <property type="nucleotide sequence ID" value="NZ_RQFK01000026.1"/>
</dbReference>
<dbReference type="OrthoDB" id="9815559at2"/>
<dbReference type="InterPro" id="IPR003329">
    <property type="entry name" value="Cytidylyl_trans"/>
</dbReference>
<evidence type="ECO:0000313" key="1">
    <source>
        <dbReference type="EMBL" id="TGK82053.1"/>
    </source>
</evidence>
<dbReference type="Gene3D" id="3.90.550.10">
    <property type="entry name" value="Spore Coat Polysaccharide Biosynthesis Protein SpsA, Chain A"/>
    <property type="match status" value="1"/>
</dbReference>
<dbReference type="PANTHER" id="PTHR42866">
    <property type="entry name" value="3-DEOXY-MANNO-OCTULOSONATE CYTIDYLYLTRANSFERASE"/>
    <property type="match status" value="1"/>
</dbReference>
<proteinExistence type="predicted"/>
<organism evidence="1 2">
    <name type="scientific">Leptospira noumeaensis</name>
    <dbReference type="NCBI Taxonomy" id="2484964"/>
    <lineage>
        <taxon>Bacteria</taxon>
        <taxon>Pseudomonadati</taxon>
        <taxon>Spirochaetota</taxon>
        <taxon>Spirochaetia</taxon>
        <taxon>Leptospirales</taxon>
        <taxon>Leptospiraceae</taxon>
        <taxon>Leptospira</taxon>
    </lineage>
</organism>
<name>A0A4R9I7N9_9LEPT</name>
<keyword evidence="2" id="KW-1185">Reference proteome</keyword>
<dbReference type="Proteomes" id="UP000298009">
    <property type="component" value="Unassembled WGS sequence"/>
</dbReference>
<gene>
    <name evidence="1" type="ORF">EHQ24_12335</name>
</gene>
<sequence>MSGILSTRDCFAFIQARLGSTRFPKKILKSIPENSNTTVLDHIHNRLSTIFPKEQIVFLVPESDTELIKFLQNRNYQYFIGSETDVRDRFRKACLHFHAKHIFRLTGDNPFVDLESIRYLYEAITYISDSYYSLSMVGLPLGMGVECFSADSLLYETEGPIPERYTEHVSLHIKEHPEIHKQIRLQTHHLSHLTDVSQNALRITVDEPKDYELVCKLWKELGLKDPFFGAKEVLQLAKENPKFFLINASVEQVVFSLPKVDRNSKKVRIVYAEPAEYGTGHLERCKSLALFLEMKGYEVELSTTPDLHSKDLPLPHVLDIRENEFHLPHEFYIDNTNHLPTKPNSSFFLPNPIAPITNKNLISYFSSPLSDLDWNQTTIPGRVLVYAGSLGDKNSKQIDDYLIRCLHLESPDKKTNISSVIRIGGSPPIDQNIEFIARVSYIEFLKQIQSSEFVLTYFGQTMMESITNGQKICLVGITPIHESLGQFAEQELGIPYLGSLSSLTEKKNFPIDFPHSKIKLVRDAHIKIVKWLESIYES</sequence>
<dbReference type="Pfam" id="PF02348">
    <property type="entry name" value="CTP_transf_3"/>
    <property type="match status" value="1"/>
</dbReference>
<reference evidence="1" key="1">
    <citation type="journal article" date="2019" name="PLoS Negl. Trop. Dis.">
        <title>Revisiting the worldwide diversity of Leptospira species in the environment.</title>
        <authorList>
            <person name="Vincent A.T."/>
            <person name="Schiettekatte O."/>
            <person name="Bourhy P."/>
            <person name="Veyrier F.J."/>
            <person name="Picardeau M."/>
        </authorList>
    </citation>
    <scope>NUCLEOTIDE SEQUENCE [LARGE SCALE GENOMIC DNA]</scope>
    <source>
        <strain evidence="1">201800287</strain>
    </source>
</reference>
<dbReference type="InterPro" id="IPR029044">
    <property type="entry name" value="Nucleotide-diphossugar_trans"/>
</dbReference>
<accession>A0A4R9I7N9</accession>
<comment type="caution">
    <text evidence="1">The sequence shown here is derived from an EMBL/GenBank/DDBJ whole genome shotgun (WGS) entry which is preliminary data.</text>
</comment>
<evidence type="ECO:0000313" key="2">
    <source>
        <dbReference type="Proteomes" id="UP000298009"/>
    </source>
</evidence>
<protein>
    <submittedName>
        <fullName evidence="1">Spore coat biosynthesis protein F</fullName>
    </submittedName>
</protein>
<dbReference type="AlphaFoldDB" id="A0A4R9I7N9"/>
<dbReference type="GO" id="GO:0005829">
    <property type="term" value="C:cytosol"/>
    <property type="evidence" value="ECO:0007669"/>
    <property type="project" value="TreeGrafter"/>
</dbReference>
<dbReference type="EMBL" id="RQFK01000026">
    <property type="protein sequence ID" value="TGK82053.1"/>
    <property type="molecule type" value="Genomic_DNA"/>
</dbReference>
<dbReference type="SUPFAM" id="SSF53448">
    <property type="entry name" value="Nucleotide-diphospho-sugar transferases"/>
    <property type="match status" value="1"/>
</dbReference>